<evidence type="ECO:0000313" key="8">
    <source>
        <dbReference type="EMBL" id="KXH67169.1"/>
    </source>
</evidence>
<dbReference type="InterPro" id="IPR035965">
    <property type="entry name" value="PAS-like_dom_sf"/>
</dbReference>
<evidence type="ECO:0000256" key="3">
    <source>
        <dbReference type="ARBA" id="ARBA00022989"/>
    </source>
</evidence>
<evidence type="ECO:0000313" key="9">
    <source>
        <dbReference type="Proteomes" id="UP000070121"/>
    </source>
</evidence>
<dbReference type="InterPro" id="IPR002293">
    <property type="entry name" value="AA/rel_permease1"/>
</dbReference>
<feature type="transmembrane region" description="Helical" evidence="6">
    <location>
        <begin position="1135"/>
        <end position="1153"/>
    </location>
</feature>
<evidence type="ECO:0000256" key="6">
    <source>
        <dbReference type="SAM" id="Phobius"/>
    </source>
</evidence>
<feature type="transmembrane region" description="Helical" evidence="6">
    <location>
        <begin position="1105"/>
        <end position="1123"/>
    </location>
</feature>
<dbReference type="InterPro" id="IPR050598">
    <property type="entry name" value="AminoAcid_Transporter"/>
</dbReference>
<dbReference type="Pfam" id="PF01590">
    <property type="entry name" value="GAF"/>
    <property type="match status" value="1"/>
</dbReference>
<dbReference type="PROSITE" id="PS50046">
    <property type="entry name" value="PHYTOCHROME_2"/>
    <property type="match status" value="1"/>
</dbReference>
<feature type="compositionally biased region" description="Polar residues" evidence="5">
    <location>
        <begin position="620"/>
        <end position="635"/>
    </location>
</feature>
<accession>A0A135V3C6</accession>
<dbReference type="GO" id="GO:0015179">
    <property type="term" value="F:L-amino acid transmembrane transporter activity"/>
    <property type="evidence" value="ECO:0007669"/>
    <property type="project" value="TreeGrafter"/>
</dbReference>
<dbReference type="PANTHER" id="PTHR11785">
    <property type="entry name" value="AMINO ACID TRANSPORTER"/>
    <property type="match status" value="1"/>
</dbReference>
<feature type="transmembrane region" description="Helical" evidence="6">
    <location>
        <begin position="1028"/>
        <end position="1050"/>
    </location>
</feature>
<evidence type="ECO:0000256" key="1">
    <source>
        <dbReference type="ARBA" id="ARBA00004141"/>
    </source>
</evidence>
<dbReference type="STRING" id="1209931.A0A135V3C6"/>
<proteinExistence type="predicted"/>
<keyword evidence="2 6" id="KW-0812">Transmembrane</keyword>
<keyword evidence="4 6" id="KW-0472">Membrane</keyword>
<dbReference type="InterPro" id="IPR043150">
    <property type="entry name" value="Phytochrome_PHY_sf"/>
</dbReference>
<evidence type="ECO:0000256" key="4">
    <source>
        <dbReference type="ARBA" id="ARBA00023136"/>
    </source>
</evidence>
<dbReference type="InterPro" id="IPR003018">
    <property type="entry name" value="GAF"/>
</dbReference>
<comment type="caution">
    <text evidence="8">The sequence shown here is derived from an EMBL/GenBank/DDBJ whole genome shotgun (WGS) entry which is preliminary data.</text>
</comment>
<feature type="transmembrane region" description="Helical" evidence="6">
    <location>
        <begin position="987"/>
        <end position="1008"/>
    </location>
</feature>
<dbReference type="PANTHER" id="PTHR11785:SF402">
    <property type="entry name" value="AMINO ACID TRANSPORTER (EUROFUNG)"/>
    <property type="match status" value="1"/>
</dbReference>
<sequence>MAQPARPSEDDVQLSRNVETTTETPVTNTIQGFGFLLAFTEDHVSRLKISCASDNSVLFTGYSPAELFELRDLGSIFGPDDMETLMARLGFLKEGRAERSTGGRAVFSLALFTKEGEAAQFWCSMHLSRSSLGSGLVICEFEPPDDASISTAEPQSHTSDVATKTSRMARRIGNEGGKFNTMQAIGIMSQIQASFAAMADLAAVPDTIVATVKEVTDFDRVVLYRVDEFMAVMILDSSDKEPGRLHRCIHLRGPHRAGDKFHSLPFPSQLRLLHDRDAPPARLVYKKETFHQFEPIDLGQSYLNAAFPTFFDELQAEDNNARSSMAVPINAFGKRWGLVICYAYRPEGMRISIPKRQVCEFVGSTSGCAVERLSYASMLGNAELSRTRREPIQQPGESAAASRDLLRLFDADFALMSTTGEIGQLGEPSEESYAVAMAIMRSIQPYRSQSVIVSSDVPAELPEIGIPGGRTISGLLWAPLQMYGGDFVVFFRQKQTSPLASCEAVPSTSSSEPQDVSISSSTCVWSDKQVRMATALGSLGRQLPRSQQSREGVSVTLQSALAVAKLEPYVYRAVGSIVESLDDTLGNLGEQHVAYDDHNRTDAPILSMPNGHKPGGVSSADHTPTAYTPADSTPDSPHLTAGWEPLGAEGRHSLQAPELPVPPSLDISPDLPIQLATVLHWQPYENGKMPYNIQSEDAAERPLLADPHREYGGTDGPDPPVLIAEERGAGTFSKNLGTVEAFAIVISIVIGSGVFTSPGSIDTNVPSPGAALVVWLVGGVLAWTGASTMAELGTAIPGGVQPFLQHIYGDIFGFLAAWTWIVAVMPATLAILSIVFVESIYSAGGVTDQAGALSHKLFSILILVVMNGANSISTKASTRLNNLFVVTKFTSIFAVVLAGIVVVILQVSDHDRDVGGRDWFNKPWFGNRKTSLPGGGELDWDKVGTWDMLGYYSAALYGALWAYSGWDKAVYVSAELQQPARQLPLAINTAVPTIILCFIAANAAYYILLPWNVVAATDSVAVTAINRLLGPAFGIVAAVLICLVVAGSLLGNSFVAGRMTVAASNFNWLPKFLGFVGRVGFTSEESSPADSTDESSGPAHARSDAPLNALLLSTILSALYILFGNFRALLTFNGLGEYTFFFLTVLGAVILRVREPKLRRPYKPIVLIPIVFALVSGFVVVRGAIFAPVQALILIVLWIVGLGFYWARRKYYAHCNRADH</sequence>
<dbReference type="Gene3D" id="1.20.1740.10">
    <property type="entry name" value="Amino acid/polyamine transporter I"/>
    <property type="match status" value="1"/>
</dbReference>
<feature type="region of interest" description="Disordered" evidence="5">
    <location>
        <begin position="601"/>
        <end position="645"/>
    </location>
</feature>
<dbReference type="Gene3D" id="3.30.450.270">
    <property type="match status" value="1"/>
</dbReference>
<keyword evidence="3 6" id="KW-1133">Transmembrane helix</keyword>
<feature type="transmembrane region" description="Helical" evidence="6">
    <location>
        <begin position="1191"/>
        <end position="1207"/>
    </location>
</feature>
<dbReference type="Pfam" id="PF13520">
    <property type="entry name" value="AA_permease_2"/>
    <property type="match status" value="1"/>
</dbReference>
<keyword evidence="9" id="KW-1185">Reference proteome</keyword>
<feature type="transmembrane region" description="Helical" evidence="6">
    <location>
        <begin position="949"/>
        <end position="966"/>
    </location>
</feature>
<feature type="domain" description="Phytochrome chromophore attachment site" evidence="7">
    <location>
        <begin position="200"/>
        <end position="364"/>
    </location>
</feature>
<feature type="region of interest" description="Disordered" evidence="5">
    <location>
        <begin position="1"/>
        <end position="20"/>
    </location>
</feature>
<name>A0A135V3C6_9PEZI</name>
<dbReference type="Gene3D" id="3.30.450.40">
    <property type="match status" value="1"/>
</dbReference>
<evidence type="ECO:0000256" key="2">
    <source>
        <dbReference type="ARBA" id="ARBA00022692"/>
    </source>
</evidence>
<organism evidence="8 9">
    <name type="scientific">Colletotrichum salicis</name>
    <dbReference type="NCBI Taxonomy" id="1209931"/>
    <lineage>
        <taxon>Eukaryota</taxon>
        <taxon>Fungi</taxon>
        <taxon>Dikarya</taxon>
        <taxon>Ascomycota</taxon>
        <taxon>Pezizomycotina</taxon>
        <taxon>Sordariomycetes</taxon>
        <taxon>Hypocreomycetidae</taxon>
        <taxon>Glomerellales</taxon>
        <taxon>Glomerellaceae</taxon>
        <taxon>Colletotrichum</taxon>
        <taxon>Colletotrichum acutatum species complex</taxon>
    </lineage>
</organism>
<feature type="transmembrane region" description="Helical" evidence="6">
    <location>
        <begin position="885"/>
        <end position="907"/>
    </location>
</feature>
<dbReference type="EMBL" id="JFFI01000531">
    <property type="protein sequence ID" value="KXH67169.1"/>
    <property type="molecule type" value="Genomic_DNA"/>
</dbReference>
<comment type="subcellular location">
    <subcellularLocation>
        <location evidence="1">Membrane</location>
        <topology evidence="1">Multi-pass membrane protein</topology>
    </subcellularLocation>
</comment>
<dbReference type="GO" id="GO:0016020">
    <property type="term" value="C:membrane"/>
    <property type="evidence" value="ECO:0007669"/>
    <property type="project" value="UniProtKB-SubCell"/>
</dbReference>
<dbReference type="OrthoDB" id="10062876at2759"/>
<dbReference type="InterPro" id="IPR016132">
    <property type="entry name" value="Phyto_chromo_attachment"/>
</dbReference>
<evidence type="ECO:0000256" key="5">
    <source>
        <dbReference type="SAM" id="MobiDB-lite"/>
    </source>
</evidence>
<feature type="transmembrane region" description="Helical" evidence="6">
    <location>
        <begin position="769"/>
        <end position="790"/>
    </location>
</feature>
<dbReference type="AlphaFoldDB" id="A0A135V3C6"/>
<feature type="transmembrane region" description="Helical" evidence="6">
    <location>
        <begin position="736"/>
        <end position="757"/>
    </location>
</feature>
<feature type="transmembrane region" description="Helical" evidence="6">
    <location>
        <begin position="811"/>
        <end position="837"/>
    </location>
</feature>
<reference evidence="8 9" key="1">
    <citation type="submission" date="2014-02" db="EMBL/GenBank/DDBJ databases">
        <title>The genome sequence of Colletotrichum salicis CBS 607.94.</title>
        <authorList>
            <person name="Baroncelli R."/>
            <person name="Thon M.R."/>
        </authorList>
    </citation>
    <scope>NUCLEOTIDE SEQUENCE [LARGE SCALE GENOMIC DNA]</scope>
    <source>
        <strain evidence="8 9">CBS 607.94</strain>
    </source>
</reference>
<protein>
    <recommendedName>
        <fullName evidence="7">Phytochrome chromophore attachment site domain-containing protein</fullName>
    </recommendedName>
</protein>
<gene>
    <name evidence="8" type="ORF">CSAL01_08609</name>
</gene>
<evidence type="ECO:0000259" key="7">
    <source>
        <dbReference type="PROSITE" id="PS50046"/>
    </source>
</evidence>
<dbReference type="Proteomes" id="UP000070121">
    <property type="component" value="Unassembled WGS sequence"/>
</dbReference>
<feature type="transmembrane region" description="Helical" evidence="6">
    <location>
        <begin position="1165"/>
        <end position="1185"/>
    </location>
</feature>
<dbReference type="SUPFAM" id="SSF55781">
    <property type="entry name" value="GAF domain-like"/>
    <property type="match status" value="2"/>
</dbReference>
<dbReference type="SUPFAM" id="SSF55785">
    <property type="entry name" value="PYP-like sensor domain (PAS domain)"/>
    <property type="match status" value="1"/>
</dbReference>
<dbReference type="FunFam" id="1.20.1740.10:FF:000042">
    <property type="entry name" value="Similar to amino acid transporter"/>
    <property type="match status" value="1"/>
</dbReference>
<dbReference type="InterPro" id="IPR029016">
    <property type="entry name" value="GAF-like_dom_sf"/>
</dbReference>
<dbReference type="Gene3D" id="3.30.450.20">
    <property type="entry name" value="PAS domain"/>
    <property type="match status" value="1"/>
</dbReference>